<evidence type="ECO:0000313" key="1">
    <source>
        <dbReference type="EMBL" id="KAJ3834325.1"/>
    </source>
</evidence>
<reference evidence="1" key="1">
    <citation type="submission" date="2022-08" db="EMBL/GenBank/DDBJ databases">
        <authorList>
            <consortium name="DOE Joint Genome Institute"/>
            <person name="Min B."/>
            <person name="Riley R."/>
            <person name="Sierra-Patev S."/>
            <person name="Naranjo-Ortiz M."/>
            <person name="Looney B."/>
            <person name="Konkel Z."/>
            <person name="Slot J.C."/>
            <person name="Sakamoto Y."/>
            <person name="Steenwyk J.L."/>
            <person name="Rokas A."/>
            <person name="Carro J."/>
            <person name="Camarero S."/>
            <person name="Ferreira P."/>
            <person name="Molpeceres G."/>
            <person name="Ruiz-Duenas F.J."/>
            <person name="Serrano A."/>
            <person name="Henrissat B."/>
            <person name="Drula E."/>
            <person name="Hughes K.W."/>
            <person name="Mata J.L."/>
            <person name="Ishikawa N.K."/>
            <person name="Vargas-Isla R."/>
            <person name="Ushijima S."/>
            <person name="Smith C.A."/>
            <person name="Ahrendt S."/>
            <person name="Andreopoulos W."/>
            <person name="He G."/>
            <person name="Labutti K."/>
            <person name="Lipzen A."/>
            <person name="Ng V."/>
            <person name="Sandor L."/>
            <person name="Barry K."/>
            <person name="Martinez A.T."/>
            <person name="Xiao Y."/>
            <person name="Gibbons J.G."/>
            <person name="Terashima K."/>
            <person name="Hibbett D.S."/>
            <person name="Grigoriev I.V."/>
        </authorList>
    </citation>
    <scope>NUCLEOTIDE SEQUENCE</scope>
    <source>
        <strain evidence="1">TFB9207</strain>
    </source>
</reference>
<keyword evidence="2" id="KW-1185">Reference proteome</keyword>
<dbReference type="Proteomes" id="UP001163846">
    <property type="component" value="Unassembled WGS sequence"/>
</dbReference>
<organism evidence="1 2">
    <name type="scientific">Lentinula raphanica</name>
    <dbReference type="NCBI Taxonomy" id="153919"/>
    <lineage>
        <taxon>Eukaryota</taxon>
        <taxon>Fungi</taxon>
        <taxon>Dikarya</taxon>
        <taxon>Basidiomycota</taxon>
        <taxon>Agaricomycotina</taxon>
        <taxon>Agaricomycetes</taxon>
        <taxon>Agaricomycetidae</taxon>
        <taxon>Agaricales</taxon>
        <taxon>Marasmiineae</taxon>
        <taxon>Omphalotaceae</taxon>
        <taxon>Lentinula</taxon>
    </lineage>
</organism>
<name>A0AA38P187_9AGAR</name>
<protein>
    <submittedName>
        <fullName evidence="1">Uncharacterized protein</fullName>
    </submittedName>
</protein>
<gene>
    <name evidence="1" type="ORF">F5878DRAFT_645222</name>
</gene>
<dbReference type="AlphaFoldDB" id="A0AA38P187"/>
<accession>A0AA38P187</accession>
<dbReference type="EMBL" id="MU806548">
    <property type="protein sequence ID" value="KAJ3834325.1"/>
    <property type="molecule type" value="Genomic_DNA"/>
</dbReference>
<comment type="caution">
    <text evidence="1">The sequence shown here is derived from an EMBL/GenBank/DDBJ whole genome shotgun (WGS) entry which is preliminary data.</text>
</comment>
<evidence type="ECO:0000313" key="2">
    <source>
        <dbReference type="Proteomes" id="UP001163846"/>
    </source>
</evidence>
<sequence>MKVFHAVDNAAIGEAKALGAVGDLVASGVVESLGFRPAIIMKKKAGQPLHLTDEYKAARETVREKMREQTYKLMCKKAANVATKTYVLHDDNHPAHSNVLVTMNGKDVKAVEFVDYGPPRTYFLDRSVTKADVVSVAST</sequence>
<proteinExistence type="predicted"/>